<evidence type="ECO:0000259" key="1">
    <source>
        <dbReference type="PROSITE" id="PS51029"/>
    </source>
</evidence>
<dbReference type="Proteomes" id="UP000694872">
    <property type="component" value="Unplaced"/>
</dbReference>
<dbReference type="InterPro" id="IPR006578">
    <property type="entry name" value="MADF-dom"/>
</dbReference>
<dbReference type="PROSITE" id="PS51029">
    <property type="entry name" value="MADF"/>
    <property type="match status" value="1"/>
</dbReference>
<organism evidence="2">
    <name type="scientific">Papilio xuthus</name>
    <name type="common">Asian swallowtail butterfly</name>
    <dbReference type="NCBI Taxonomy" id="66420"/>
    <lineage>
        <taxon>Eukaryota</taxon>
        <taxon>Metazoa</taxon>
        <taxon>Ecdysozoa</taxon>
        <taxon>Arthropoda</taxon>
        <taxon>Hexapoda</taxon>
        <taxon>Insecta</taxon>
        <taxon>Pterygota</taxon>
        <taxon>Neoptera</taxon>
        <taxon>Endopterygota</taxon>
        <taxon>Lepidoptera</taxon>
        <taxon>Glossata</taxon>
        <taxon>Ditrysia</taxon>
        <taxon>Papilionoidea</taxon>
        <taxon>Papilionidae</taxon>
        <taxon>Papilioninae</taxon>
        <taxon>Papilio</taxon>
    </lineage>
</organism>
<proteinExistence type="predicted"/>
<gene>
    <name evidence="2" type="primary">LOC106116967</name>
</gene>
<reference evidence="2" key="1">
    <citation type="submission" date="2025-08" db="UniProtKB">
        <authorList>
            <consortium name="RefSeq"/>
        </authorList>
    </citation>
    <scope>IDENTIFICATION</scope>
</reference>
<dbReference type="RefSeq" id="XP_013166485.1">
    <property type="nucleotide sequence ID" value="XM_013311031.1"/>
</dbReference>
<feature type="domain" description="MADF" evidence="1">
    <location>
        <begin position="13"/>
        <end position="102"/>
    </location>
</feature>
<dbReference type="PANTHER" id="PTHR21505:SF8">
    <property type="entry name" value="DPT-YFP REPRESSOR BY OVEREXPRESSION, ISOFORM D-RELATED"/>
    <property type="match status" value="1"/>
</dbReference>
<protein>
    <submittedName>
        <fullName evidence="2">Uncharacterized protein LOC106116967</fullName>
    </submittedName>
</protein>
<evidence type="ECO:0000313" key="2">
    <source>
        <dbReference type="RefSeq" id="XP_013166485.1"/>
    </source>
</evidence>
<dbReference type="SMART" id="SM00595">
    <property type="entry name" value="MADF"/>
    <property type="match status" value="1"/>
</dbReference>
<sequence length="247" mass="28935">MIIMRWDENETYQFVKLYLSKDSLWNPNHENHKLIDERKKAYQMIIDEFMSCTGIQLNENGVKMKIKNLRSTYAQEINKIRTRSGPLSKYTPTIKWFADWHRCFQSVSKKTDIDTVYDDHTSESNKPWLTNNLDQTNDEGNIDSFTSDTLNFDFESNSKCNITMLNGKVTSSCKKKRKKIKLLSSSKCDRLRDSDTNLIVREDEFDLYGRYIASQLRQMDIKKALQLQLAIQSLMSEARIADLVNDL</sequence>
<dbReference type="KEGG" id="pxu:106116967"/>
<dbReference type="GeneID" id="106116967"/>
<dbReference type="PANTHER" id="PTHR21505">
    <property type="entry name" value="MADF DOMAIN-CONTAINING PROTEIN-RELATED"/>
    <property type="match status" value="1"/>
</dbReference>
<dbReference type="Pfam" id="PF10545">
    <property type="entry name" value="MADF_DNA_bdg"/>
    <property type="match status" value="1"/>
</dbReference>
<name>A0AAJ7E7Y4_PAPXU</name>
<dbReference type="AlphaFoldDB" id="A0AAJ7E7Y4"/>
<accession>A0AAJ7E7Y4</accession>